<dbReference type="Pfam" id="PF22178">
    <property type="entry name" value="Gp5_trimer_C"/>
    <property type="match status" value="1"/>
</dbReference>
<dbReference type="InterPro" id="IPR050708">
    <property type="entry name" value="T6SS_VgrG/RHS"/>
</dbReference>
<dbReference type="Pfam" id="PF04717">
    <property type="entry name" value="Phage_base_V"/>
    <property type="match status" value="1"/>
</dbReference>
<sequence>MAHPDFTLHLANGADDLQVLAFVGHEGVSQPYRFSLELVSPNPDVDFAALLQQPAFLCLDTAQGRGIHGLVQRIEQTACSPALSHYRLDLGPHLLRLALRRNCRIFQERTVPQILETLLDEHGIPADRRGFQLGSHYPARQYCVQYAETDLDFLQRLCAEEGLHYHFEHSTDGHRLVFGDDQTAFPCLGQPAPYVPGSGQACGKPTIQAFSVRLESRTETVALRDHDFLQPRLHLESTAQRGQREDYRYPGGFRDRDRGRQLAQRALEAHLHDVVLAQGESDQPQLASGYFLDLQEHPRRDWNQLWLLTEIQHEGRQPQVLEAYGDAVRDGAIPGYRNRFKATPWDTPFRPQALSRPRLPGVQSAVVCGPVGEEIHCDALGRIKVQFHWDRDGQNDAHSSCWLRVASGWAGDRYGALAVPRVGMSVLVSFLEGDLDQPLVTGCLYHAELPAPYPLPEHKTRSVFRSQSTPGGEGFNEVRIDDRKDAEQIYLHAQRDWEQHIGHDHHLYVGHEQHEHIGANCLLEVQGEEHRLVHQARMTELKADDHLTVGASQHVKVGEGRFVDAGREIHLFAGKKLVIDADQEMSLAAGGSWLKLDPSGVSLSGVQIRLNSGGNAGHGSGAQVLMPVLASIPGTAQPSKSLQAPAQPPASQPEIEAQEARWEEEEAESLEEETEAQEEERVQPEETAEQRITLRIGVFFDGTGNNTANSGLTEQCRRDDQTLLDPDTLQGAIDYCRRFGFDDPDENGVFRRTPDNSYGNAHSNVAELFRLYQDDANRALSAGETSACIKAYLEGIGTTSGDADSLIGQGTGGGTTGVLARVQDSPTHISRQLRDLLRKNPALLVDAVEFDIFGFSRGGAAARHFANEVLKAEKGVLAGLLSPQTAGFAPDFSWNRVRLNFIGLFDTVAALVAPLEGDFSPANDDNPGLNLYLPPDCARKVVHLTARDEKRWNFALNSVAPGHQEIELPGAHSDIGGGYPPLMTERLLIGKPRPVLLYWGRSPEQSKAWQEALAEAEQLELQGLPAGSLRIGTRPLSPSRQRSTASSERHLVLLEVNRQVRGELARVYLQAMHQIATANDVPLEPLDPADTRLAISADLGAIAQKLLAAAQGSALNLSFEEERHLYARYIHLSAHWTPLKGLLINKPAPKGRLVYGNQPQKDHPA</sequence>
<feature type="domain" description="T6SS Phospholipase effector Tle1-like catalytic" evidence="6">
    <location>
        <begin position="890"/>
        <end position="981"/>
    </location>
</feature>
<dbReference type="RefSeq" id="WP_039606761.1">
    <property type="nucleotide sequence ID" value="NZ_FMUP01000002.1"/>
</dbReference>
<comment type="similarity">
    <text evidence="2">Belongs to the VgrG protein family.</text>
</comment>
<evidence type="ECO:0000259" key="7">
    <source>
        <dbReference type="Pfam" id="PF22178"/>
    </source>
</evidence>
<dbReference type="SUPFAM" id="SSF69279">
    <property type="entry name" value="Phage tail proteins"/>
    <property type="match status" value="2"/>
</dbReference>
<dbReference type="EMBL" id="JTAK01000004">
    <property type="protein sequence ID" value="KHO64935.1"/>
    <property type="molecule type" value="Genomic_DNA"/>
</dbReference>
<feature type="region of interest" description="Disordered" evidence="4">
    <location>
        <begin position="636"/>
        <end position="688"/>
    </location>
</feature>
<dbReference type="PANTHER" id="PTHR32305">
    <property type="match status" value="1"/>
</dbReference>
<dbReference type="OrthoDB" id="4378831at2"/>
<dbReference type="InterPro" id="IPR018712">
    <property type="entry name" value="Tle1-like_cat"/>
</dbReference>
<dbReference type="Gene3D" id="3.55.50.10">
    <property type="entry name" value="Baseplate protein-like domains"/>
    <property type="match status" value="1"/>
</dbReference>
<comment type="subcellular location">
    <subcellularLocation>
        <location evidence="1">Secreted</location>
    </subcellularLocation>
</comment>
<reference evidence="8 9" key="1">
    <citation type="submission" date="2014-11" db="EMBL/GenBank/DDBJ databases">
        <title>Genome sequence of Pseudomonas tuomuerensis JCM 14085.</title>
        <authorList>
            <person name="Shin S.-K."/>
            <person name="Yi H."/>
        </authorList>
    </citation>
    <scope>NUCLEOTIDE SEQUENCE [LARGE SCALE GENOMIC DNA]</scope>
    <source>
        <strain evidence="8 9">JCM 14085</strain>
    </source>
</reference>
<dbReference type="InterPro" id="IPR029058">
    <property type="entry name" value="AB_hydrolase_fold"/>
</dbReference>
<gene>
    <name evidence="8" type="ORF">PT85_12240</name>
</gene>
<evidence type="ECO:0000313" key="8">
    <source>
        <dbReference type="EMBL" id="KHO64935.1"/>
    </source>
</evidence>
<dbReference type="AlphaFoldDB" id="A0A0B3BQR0"/>
<dbReference type="InterPro" id="IPR006533">
    <property type="entry name" value="T6SS_Vgr_RhsGE"/>
</dbReference>
<proteinExistence type="inferred from homology"/>
<evidence type="ECO:0000259" key="6">
    <source>
        <dbReference type="Pfam" id="PF09994"/>
    </source>
</evidence>
<dbReference type="PANTHER" id="PTHR32305:SF15">
    <property type="entry name" value="PROTEIN RHSA-RELATED"/>
    <property type="match status" value="1"/>
</dbReference>
<feature type="compositionally biased region" description="Low complexity" evidence="4">
    <location>
        <begin position="636"/>
        <end position="645"/>
    </location>
</feature>
<evidence type="ECO:0000256" key="4">
    <source>
        <dbReference type="SAM" id="MobiDB-lite"/>
    </source>
</evidence>
<evidence type="ECO:0000259" key="5">
    <source>
        <dbReference type="Pfam" id="PF04717"/>
    </source>
</evidence>
<dbReference type="Gene3D" id="2.40.50.230">
    <property type="entry name" value="Gp5 N-terminal domain"/>
    <property type="match status" value="1"/>
</dbReference>
<feature type="domain" description="Gp5/Type VI secretion system Vgr protein OB-fold" evidence="5">
    <location>
        <begin position="376"/>
        <end position="445"/>
    </location>
</feature>
<keyword evidence="3" id="KW-0964">Secreted</keyword>
<dbReference type="SUPFAM" id="SSF69349">
    <property type="entry name" value="Phage fibre proteins"/>
    <property type="match status" value="1"/>
</dbReference>
<dbReference type="InterPro" id="IPR017847">
    <property type="entry name" value="T6SS_RhsGE_Vgr_subset"/>
</dbReference>
<comment type="caution">
    <text evidence="8">The sequence shown here is derived from an EMBL/GenBank/DDBJ whole genome shotgun (WGS) entry which is preliminary data.</text>
</comment>
<dbReference type="Proteomes" id="UP000030980">
    <property type="component" value="Unassembled WGS sequence"/>
</dbReference>
<dbReference type="Gene3D" id="4.10.220.110">
    <property type="match status" value="1"/>
</dbReference>
<dbReference type="STRING" id="706570.PT85_12240"/>
<protein>
    <recommendedName>
        <fullName evidence="10">Type VI secretion system secreted protein VgrG</fullName>
    </recommendedName>
</protein>
<dbReference type="Gene3D" id="2.30.110.50">
    <property type="match status" value="1"/>
</dbReference>
<dbReference type="Pfam" id="PF05954">
    <property type="entry name" value="Phage_GPD"/>
    <property type="match status" value="1"/>
</dbReference>
<evidence type="ECO:0008006" key="10">
    <source>
        <dbReference type="Google" id="ProtNLM"/>
    </source>
</evidence>
<organism evidence="8 9">
    <name type="scientific">Pseudomonas flexibilis</name>
    <dbReference type="NCBI Taxonomy" id="706570"/>
    <lineage>
        <taxon>Bacteria</taxon>
        <taxon>Pseudomonadati</taxon>
        <taxon>Pseudomonadota</taxon>
        <taxon>Gammaproteobacteria</taxon>
        <taxon>Pseudomonadales</taxon>
        <taxon>Pseudomonadaceae</taxon>
        <taxon>Pseudomonas</taxon>
    </lineage>
</organism>
<evidence type="ECO:0000313" key="9">
    <source>
        <dbReference type="Proteomes" id="UP000030980"/>
    </source>
</evidence>
<dbReference type="NCBIfam" id="TIGR03361">
    <property type="entry name" value="VI_Rhs_Vgr"/>
    <property type="match status" value="1"/>
</dbReference>
<dbReference type="InterPro" id="IPR006531">
    <property type="entry name" value="Gp5/Vgr_OB"/>
</dbReference>
<evidence type="ECO:0000256" key="2">
    <source>
        <dbReference type="ARBA" id="ARBA00005558"/>
    </source>
</evidence>
<feature type="compositionally biased region" description="Acidic residues" evidence="4">
    <location>
        <begin position="662"/>
        <end position="678"/>
    </location>
</feature>
<dbReference type="GO" id="GO:0005576">
    <property type="term" value="C:extracellular region"/>
    <property type="evidence" value="ECO:0007669"/>
    <property type="project" value="UniProtKB-SubCell"/>
</dbReference>
<keyword evidence="9" id="KW-1185">Reference proteome</keyword>
<dbReference type="SUPFAM" id="SSF69255">
    <property type="entry name" value="gp5 N-terminal domain-like"/>
    <property type="match status" value="1"/>
</dbReference>
<feature type="domain" description="Gp5/Type VI secretion system Vgr C-terminal trimerisation" evidence="7">
    <location>
        <begin position="462"/>
        <end position="568"/>
    </location>
</feature>
<dbReference type="NCBIfam" id="TIGR01646">
    <property type="entry name" value="vgr_GE"/>
    <property type="match status" value="1"/>
</dbReference>
<evidence type="ECO:0000256" key="3">
    <source>
        <dbReference type="ARBA" id="ARBA00022525"/>
    </source>
</evidence>
<dbReference type="InterPro" id="IPR037026">
    <property type="entry name" value="Vgr_OB-fold_dom_sf"/>
</dbReference>
<dbReference type="InterPro" id="IPR054030">
    <property type="entry name" value="Gp5_Vgr_C"/>
</dbReference>
<name>A0A0B3BQR0_9PSED</name>
<accession>A0A0B3BQR0</accession>
<dbReference type="Pfam" id="PF09994">
    <property type="entry name" value="T6SS_Tle1-like_cat"/>
    <property type="match status" value="1"/>
</dbReference>
<dbReference type="SUPFAM" id="SSF53474">
    <property type="entry name" value="alpha/beta-Hydrolases"/>
    <property type="match status" value="1"/>
</dbReference>
<evidence type="ECO:0000256" key="1">
    <source>
        <dbReference type="ARBA" id="ARBA00004613"/>
    </source>
</evidence>